<keyword evidence="2" id="KW-0067">ATP-binding</keyword>
<dbReference type="EMBL" id="CP016020">
    <property type="protein sequence ID" value="APH03570.1"/>
    <property type="molecule type" value="Genomic_DNA"/>
</dbReference>
<dbReference type="STRING" id="1547283.A9C19_01710"/>
<dbReference type="GO" id="GO:0006270">
    <property type="term" value="P:DNA replication initiation"/>
    <property type="evidence" value="ECO:0007669"/>
    <property type="project" value="TreeGrafter"/>
</dbReference>
<dbReference type="GO" id="GO:0006302">
    <property type="term" value="P:double-strand break repair"/>
    <property type="evidence" value="ECO:0007669"/>
    <property type="project" value="TreeGrafter"/>
</dbReference>
<reference evidence="6 7" key="1">
    <citation type="journal article" date="2016" name="Sci. Rep.">
        <title>Complete genome sequence and transcriptomic analysis of a novel marine strain Bacillus weihaiensis reveals the mechanism of brown algae degradation.</title>
        <authorList>
            <person name="Zhu Y."/>
            <person name="Chen P."/>
            <person name="Bao Y."/>
            <person name="Men Y."/>
            <person name="Zeng Y."/>
            <person name="Yang J."/>
            <person name="Sun J."/>
            <person name="Sun Y."/>
        </authorList>
    </citation>
    <scope>NUCLEOTIDE SEQUENCE [LARGE SCALE GENOMIC DNA]</scope>
    <source>
        <strain evidence="6 7">Alg07</strain>
    </source>
</reference>
<dbReference type="SUPFAM" id="SSF52540">
    <property type="entry name" value="P-loop containing nucleoside triphosphate hydrolases"/>
    <property type="match status" value="1"/>
</dbReference>
<dbReference type="InterPro" id="IPR014001">
    <property type="entry name" value="Helicase_ATP-bd"/>
</dbReference>
<dbReference type="Gene3D" id="3.40.50.300">
    <property type="entry name" value="P-loop containing nucleotide triphosphate hydrolases"/>
    <property type="match status" value="2"/>
</dbReference>
<dbReference type="Proteomes" id="UP000181936">
    <property type="component" value="Chromosome"/>
</dbReference>
<dbReference type="PROSITE" id="PS51194">
    <property type="entry name" value="HELICASE_CTER"/>
    <property type="match status" value="1"/>
</dbReference>
<dbReference type="GO" id="GO:0005524">
    <property type="term" value="F:ATP binding"/>
    <property type="evidence" value="ECO:0007669"/>
    <property type="project" value="UniProtKB-KW"/>
</dbReference>
<gene>
    <name evidence="6" type="ORF">A9C19_01710</name>
</gene>
<dbReference type="Pfam" id="PF04851">
    <property type="entry name" value="ResIII"/>
    <property type="match status" value="1"/>
</dbReference>
<dbReference type="PROSITE" id="PS51192">
    <property type="entry name" value="HELICASE_ATP_BIND_1"/>
    <property type="match status" value="1"/>
</dbReference>
<dbReference type="InterPro" id="IPR006935">
    <property type="entry name" value="Helicase/UvrB_N"/>
</dbReference>
<organism evidence="6 7">
    <name type="scientific">Bacillus weihaiensis</name>
    <dbReference type="NCBI Taxonomy" id="1547283"/>
    <lineage>
        <taxon>Bacteria</taxon>
        <taxon>Bacillati</taxon>
        <taxon>Bacillota</taxon>
        <taxon>Bacilli</taxon>
        <taxon>Bacillales</taxon>
        <taxon>Bacillaceae</taxon>
        <taxon>Bacillus</taxon>
    </lineage>
</organism>
<dbReference type="KEGG" id="bwh:A9C19_01710"/>
<dbReference type="SMART" id="SM00487">
    <property type="entry name" value="DEXDc"/>
    <property type="match status" value="1"/>
</dbReference>
<evidence type="ECO:0000256" key="3">
    <source>
        <dbReference type="ARBA" id="ARBA00023125"/>
    </source>
</evidence>
<keyword evidence="6" id="KW-0378">Hydrolase</keyword>
<evidence type="ECO:0000259" key="5">
    <source>
        <dbReference type="PROSITE" id="PS51194"/>
    </source>
</evidence>
<proteinExistence type="predicted"/>
<dbReference type="AlphaFoldDB" id="A0A1L3MMI3"/>
<dbReference type="GO" id="GO:0016787">
    <property type="term" value="F:hydrolase activity"/>
    <property type="evidence" value="ECO:0007669"/>
    <property type="project" value="InterPro"/>
</dbReference>
<dbReference type="InterPro" id="IPR001650">
    <property type="entry name" value="Helicase_C-like"/>
</dbReference>
<keyword evidence="6" id="KW-0347">Helicase</keyword>
<dbReference type="GO" id="GO:0043138">
    <property type="term" value="F:3'-5' DNA helicase activity"/>
    <property type="evidence" value="ECO:0007669"/>
    <property type="project" value="TreeGrafter"/>
</dbReference>
<dbReference type="Pfam" id="PF00271">
    <property type="entry name" value="Helicase_C"/>
    <property type="match status" value="1"/>
</dbReference>
<dbReference type="GO" id="GO:0003677">
    <property type="term" value="F:DNA binding"/>
    <property type="evidence" value="ECO:0007669"/>
    <property type="project" value="UniProtKB-KW"/>
</dbReference>
<accession>A0A1L3MMI3</accession>
<dbReference type="PANTHER" id="PTHR30580">
    <property type="entry name" value="PRIMOSOMAL PROTEIN N"/>
    <property type="match status" value="1"/>
</dbReference>
<dbReference type="PANTHER" id="PTHR30580:SF1">
    <property type="entry name" value="COMF OPERON PROTEIN 1"/>
    <property type="match status" value="1"/>
</dbReference>
<evidence type="ECO:0000259" key="4">
    <source>
        <dbReference type="PROSITE" id="PS51192"/>
    </source>
</evidence>
<evidence type="ECO:0000313" key="6">
    <source>
        <dbReference type="EMBL" id="APH03570.1"/>
    </source>
</evidence>
<sequence>MRFILKDQCLSPTFLHQEGLPFSRIEALPHISTNYQFNHLPQLQSFLSGKELLLSEIPFPVDIIHTHYENGCIQLNYGITKKQKTKCCHRCGNQDEHLFASFDCAKCGEKDCTYCRKCIMMGRVSECTPLYYWSGPEEKSSSQTVFTWEGTLSPGQMQASEKVVSTIKENKEILVWAVCGAGKTEVLFEGIYQALKDHKRVCIATPRTDVVLELAPRLKKVFPETSISALYGGSDDKAKPATLVISTTHQLLRFKEAFDVIIVDEVDAFPYTADQSLQFAVQKSRKKQSSLIYLTATPSQTWKKEVALNRRPFVKIPARYHGHPLPVPEFHWCGNWKKQLTKNQVPAKVIDWLKERLGNDKQAFLFVPSIQVIDQVVTICQKLDSRILGVHAEDPERRQKVTAFRNKEIPIIVTSTILERGVTIPNSDVAILGSEEEIFTESALVQISGRVGRSAAYPTGVIRFFHFGKTKAMIDAKRHICQMNEEAMNNDYITIKR</sequence>
<dbReference type="FunFam" id="3.40.50.300:FF:001736">
    <property type="entry name" value="COMF operon protein 1"/>
    <property type="match status" value="1"/>
</dbReference>
<evidence type="ECO:0000313" key="7">
    <source>
        <dbReference type="Proteomes" id="UP000181936"/>
    </source>
</evidence>
<evidence type="ECO:0000256" key="1">
    <source>
        <dbReference type="ARBA" id="ARBA00022741"/>
    </source>
</evidence>
<feature type="domain" description="Helicase ATP-binding" evidence="4">
    <location>
        <begin position="164"/>
        <end position="316"/>
    </location>
</feature>
<dbReference type="SMART" id="SM00490">
    <property type="entry name" value="HELICc"/>
    <property type="match status" value="1"/>
</dbReference>
<keyword evidence="1" id="KW-0547">Nucleotide-binding</keyword>
<dbReference type="OrthoDB" id="2077914at2"/>
<protein>
    <submittedName>
        <fullName evidence="6">Helicase</fullName>
    </submittedName>
</protein>
<keyword evidence="7" id="KW-1185">Reference proteome</keyword>
<dbReference type="GO" id="GO:0006310">
    <property type="term" value="P:DNA recombination"/>
    <property type="evidence" value="ECO:0007669"/>
    <property type="project" value="TreeGrafter"/>
</dbReference>
<dbReference type="InterPro" id="IPR027417">
    <property type="entry name" value="P-loop_NTPase"/>
</dbReference>
<dbReference type="RefSeq" id="WP_072578360.1">
    <property type="nucleotide sequence ID" value="NZ_CP016020.1"/>
</dbReference>
<feature type="domain" description="Helicase C-terminal" evidence="5">
    <location>
        <begin position="349"/>
        <end position="497"/>
    </location>
</feature>
<keyword evidence="3" id="KW-0238">DNA-binding</keyword>
<name>A0A1L3MMI3_9BACI</name>
<dbReference type="CDD" id="cd17925">
    <property type="entry name" value="DEXDc_ComFA"/>
    <property type="match status" value="1"/>
</dbReference>
<evidence type="ECO:0000256" key="2">
    <source>
        <dbReference type="ARBA" id="ARBA00022840"/>
    </source>
</evidence>